<gene>
    <name evidence="1" type="ORF">CHUV0807_1492</name>
</gene>
<dbReference type="Proteomes" id="UP000190837">
    <property type="component" value="Unassembled WGS sequence"/>
</dbReference>
<dbReference type="AlphaFoldDB" id="A0A1C3HP33"/>
<evidence type="ECO:0000313" key="2">
    <source>
        <dbReference type="Proteomes" id="UP000190837"/>
    </source>
</evidence>
<proteinExistence type="predicted"/>
<organism evidence="1 2">
    <name type="scientific">Cardiobacterium hominis</name>
    <dbReference type="NCBI Taxonomy" id="2718"/>
    <lineage>
        <taxon>Bacteria</taxon>
        <taxon>Pseudomonadati</taxon>
        <taxon>Pseudomonadota</taxon>
        <taxon>Gammaproteobacteria</taxon>
        <taxon>Cardiobacteriales</taxon>
        <taxon>Cardiobacteriaceae</taxon>
        <taxon>Cardiobacterium</taxon>
    </lineage>
</organism>
<dbReference type="RefSeq" id="WP_079540881.1">
    <property type="nucleotide sequence ID" value="NZ_FKLO01000050.1"/>
</dbReference>
<sequence>MSTYQDTLARLQAQMQNHSEMALERLARKIIIALEAQMKDEEIAQELTIEQPHYRNLRRLIQERDWNDRRIGAELDMLDQVAQALGDDSPADTAQNNLSFTCALDYWRELQKHADAATVAAIAGLYLDNADHAAFGADGAPDEATWANAPGIASAIRQLEDWIQNA</sequence>
<accession>A0A1C3HP33</accession>
<protein>
    <submittedName>
        <fullName evidence="1">Uncharacterized protein</fullName>
    </submittedName>
</protein>
<reference evidence="2" key="1">
    <citation type="submission" date="2016-04" db="EMBL/GenBank/DDBJ databases">
        <authorList>
            <person name="Tagini F."/>
        </authorList>
    </citation>
    <scope>NUCLEOTIDE SEQUENCE [LARGE SCALE GENOMIC DNA]</scope>
    <source>
        <strain evidence="2">CHUV0807</strain>
    </source>
</reference>
<evidence type="ECO:0000313" key="1">
    <source>
        <dbReference type="EMBL" id="SAY96270.1"/>
    </source>
</evidence>
<dbReference type="EMBL" id="FKLO01000050">
    <property type="protein sequence ID" value="SAY96270.1"/>
    <property type="molecule type" value="Genomic_DNA"/>
</dbReference>
<name>A0A1C3HP33_9GAMM</name>